<organism evidence="2 3">
    <name type="scientific">Propionispora vibrioides</name>
    <dbReference type="NCBI Taxonomy" id="112903"/>
    <lineage>
        <taxon>Bacteria</taxon>
        <taxon>Bacillati</taxon>
        <taxon>Bacillota</taxon>
        <taxon>Negativicutes</taxon>
        <taxon>Selenomonadales</taxon>
        <taxon>Sporomusaceae</taxon>
        <taxon>Propionispora</taxon>
    </lineage>
</organism>
<accession>A0A1H8UM89</accession>
<proteinExistence type="predicted"/>
<feature type="region of interest" description="Disordered" evidence="1">
    <location>
        <begin position="34"/>
        <end position="61"/>
    </location>
</feature>
<evidence type="ECO:0000313" key="3">
    <source>
        <dbReference type="Proteomes" id="UP000198847"/>
    </source>
</evidence>
<dbReference type="OrthoDB" id="3034743at2"/>
<keyword evidence="3" id="KW-1185">Reference proteome</keyword>
<sequence>MAKIIDIKEQIKRENKVASHWLIHYRERKREHDEFRQEISAGNRQHDENVGGSRSSLPGKPVENMVCKLDEHDTNNTAKWLQTIEDVKSIIGPKKCQLLELRQKCQFYMSPDGGRPGWIAPVQQQFGEVAGWCPAEQTLKNMWSDLITITVRVARVRGCEF</sequence>
<protein>
    <submittedName>
        <fullName evidence="2">Uncharacterized protein</fullName>
    </submittedName>
</protein>
<dbReference type="RefSeq" id="WP_091746104.1">
    <property type="nucleotide sequence ID" value="NZ_FODY01000009.1"/>
</dbReference>
<name>A0A1H8UM89_9FIRM</name>
<evidence type="ECO:0000256" key="1">
    <source>
        <dbReference type="SAM" id="MobiDB-lite"/>
    </source>
</evidence>
<evidence type="ECO:0000313" key="2">
    <source>
        <dbReference type="EMBL" id="SEP04127.1"/>
    </source>
</evidence>
<reference evidence="2 3" key="1">
    <citation type="submission" date="2016-10" db="EMBL/GenBank/DDBJ databases">
        <authorList>
            <person name="de Groot N.N."/>
        </authorList>
    </citation>
    <scope>NUCLEOTIDE SEQUENCE [LARGE SCALE GENOMIC DNA]</scope>
    <source>
        <strain evidence="2 3">DSM 13305</strain>
    </source>
</reference>
<gene>
    <name evidence="2" type="ORF">SAMN04490178_10934</name>
</gene>
<dbReference type="EMBL" id="FODY01000009">
    <property type="protein sequence ID" value="SEP04127.1"/>
    <property type="molecule type" value="Genomic_DNA"/>
</dbReference>
<dbReference type="Proteomes" id="UP000198847">
    <property type="component" value="Unassembled WGS sequence"/>
</dbReference>
<dbReference type="AlphaFoldDB" id="A0A1H8UM89"/>